<dbReference type="InterPro" id="IPR007863">
    <property type="entry name" value="Peptidase_M16_C"/>
</dbReference>
<dbReference type="GO" id="GO:0046872">
    <property type="term" value="F:metal ion binding"/>
    <property type="evidence" value="ECO:0007669"/>
    <property type="project" value="UniProtKB-KW"/>
</dbReference>
<name>A0A1W1D7Z6_9ZZZZ</name>
<evidence type="ECO:0000256" key="5">
    <source>
        <dbReference type="ARBA" id="ARBA00022833"/>
    </source>
</evidence>
<dbReference type="AlphaFoldDB" id="A0A1W1D7Z6"/>
<feature type="domain" description="Peptidase M16 C-terminal" evidence="8">
    <location>
        <begin position="198"/>
        <end position="376"/>
    </location>
</feature>
<feature type="domain" description="Peptidase M16 N-terminal" evidence="7">
    <location>
        <begin position="51"/>
        <end position="173"/>
    </location>
</feature>
<keyword evidence="3" id="KW-0479">Metal-binding</keyword>
<evidence type="ECO:0000256" key="6">
    <source>
        <dbReference type="ARBA" id="ARBA00023049"/>
    </source>
</evidence>
<accession>A0A1W1D7Z6</accession>
<evidence type="ECO:0000256" key="3">
    <source>
        <dbReference type="ARBA" id="ARBA00022723"/>
    </source>
</evidence>
<dbReference type="GO" id="GO:0004222">
    <property type="term" value="F:metalloendopeptidase activity"/>
    <property type="evidence" value="ECO:0007669"/>
    <property type="project" value="InterPro"/>
</dbReference>
<evidence type="ECO:0000256" key="2">
    <source>
        <dbReference type="ARBA" id="ARBA00022670"/>
    </source>
</evidence>
<protein>
    <submittedName>
        <fullName evidence="9">FIG015547: peptidase, M16 family</fullName>
    </submittedName>
</protein>
<comment type="similarity">
    <text evidence="1">Belongs to the peptidase M16 family.</text>
</comment>
<dbReference type="EMBL" id="FPHR01000006">
    <property type="protein sequence ID" value="SFV76751.1"/>
    <property type="molecule type" value="Genomic_DNA"/>
</dbReference>
<dbReference type="InterPro" id="IPR011249">
    <property type="entry name" value="Metalloenz_LuxS/M16"/>
</dbReference>
<dbReference type="PANTHER" id="PTHR43690:SF17">
    <property type="entry name" value="PROTEIN YHJJ"/>
    <property type="match status" value="1"/>
</dbReference>
<evidence type="ECO:0000256" key="4">
    <source>
        <dbReference type="ARBA" id="ARBA00022801"/>
    </source>
</evidence>
<sequence length="445" mass="51099">MMKILILLAFFLTTNAFSNSTQVVDEINMGITQAILKNGLKIIVKIDKRAPVFISQLWYKVGASNESRPNTGISHMLEHMMFKGTEKYPVGEFSRIIAKNGGDENAFTSKDYTAYYQKMHRSKLELALKMEADRMRNLVFSNRELEKERQVVIEERRMRVEDNPNAKVFEQLRLISFDSSGAYHAPVIGFQQDIESYQLNDLKDWYRKYYAPNNATLVVVGDVNPKQVVKYAKQYFLDYEFNQLINVLTDNTPIPLTRQTKQLKLKAKLPLYTMAFHVPSLHSAKDKPQAYQLEMLAYVLDNGLSKTLIRDRQIASSISVGYRLYDKYQTLFSISFVPANGVDNKAVVSAIRQQVTALINHPDALQDEVRRTKSQLEANFIFEQDQISTQSYYLGMLETVGLGINEMFEYVDKMNEITAEDLSNVAKFYLNFNQANTVELLPQGI</sequence>
<dbReference type="InterPro" id="IPR011765">
    <property type="entry name" value="Pept_M16_N"/>
</dbReference>
<proteinExistence type="inferred from homology"/>
<keyword evidence="6" id="KW-0482">Metalloprotease</keyword>
<dbReference type="PROSITE" id="PS00143">
    <property type="entry name" value="INSULINASE"/>
    <property type="match status" value="1"/>
</dbReference>
<dbReference type="InterPro" id="IPR001431">
    <property type="entry name" value="Pept_M16_Zn_BS"/>
</dbReference>
<evidence type="ECO:0000313" key="9">
    <source>
        <dbReference type="EMBL" id="SFV76751.1"/>
    </source>
</evidence>
<keyword evidence="5" id="KW-0862">Zinc</keyword>
<keyword evidence="4" id="KW-0378">Hydrolase</keyword>
<dbReference type="InterPro" id="IPR050626">
    <property type="entry name" value="Peptidase_M16"/>
</dbReference>
<keyword evidence="2" id="KW-0645">Protease</keyword>
<organism evidence="9">
    <name type="scientific">hydrothermal vent metagenome</name>
    <dbReference type="NCBI Taxonomy" id="652676"/>
    <lineage>
        <taxon>unclassified sequences</taxon>
        <taxon>metagenomes</taxon>
        <taxon>ecological metagenomes</taxon>
    </lineage>
</organism>
<reference evidence="9" key="1">
    <citation type="submission" date="2016-10" db="EMBL/GenBank/DDBJ databases">
        <authorList>
            <person name="de Groot N.N."/>
        </authorList>
    </citation>
    <scope>NUCLEOTIDE SEQUENCE</scope>
</reference>
<evidence type="ECO:0000259" key="8">
    <source>
        <dbReference type="Pfam" id="PF05193"/>
    </source>
</evidence>
<dbReference type="GO" id="GO:0006508">
    <property type="term" value="P:proteolysis"/>
    <property type="evidence" value="ECO:0007669"/>
    <property type="project" value="UniProtKB-KW"/>
</dbReference>
<dbReference type="Pfam" id="PF05193">
    <property type="entry name" value="Peptidase_M16_C"/>
    <property type="match status" value="1"/>
</dbReference>
<gene>
    <name evidence="9" type="ORF">MNB_SUP05-4-410</name>
</gene>
<evidence type="ECO:0000259" key="7">
    <source>
        <dbReference type="Pfam" id="PF00675"/>
    </source>
</evidence>
<dbReference type="Pfam" id="PF00675">
    <property type="entry name" value="Peptidase_M16"/>
    <property type="match status" value="1"/>
</dbReference>
<evidence type="ECO:0000256" key="1">
    <source>
        <dbReference type="ARBA" id="ARBA00007261"/>
    </source>
</evidence>
<dbReference type="PANTHER" id="PTHR43690">
    <property type="entry name" value="NARDILYSIN"/>
    <property type="match status" value="1"/>
</dbReference>
<dbReference type="SUPFAM" id="SSF63411">
    <property type="entry name" value="LuxS/MPP-like metallohydrolase"/>
    <property type="match status" value="2"/>
</dbReference>
<dbReference type="Gene3D" id="3.30.830.10">
    <property type="entry name" value="Metalloenzyme, LuxS/M16 peptidase-like"/>
    <property type="match status" value="2"/>
</dbReference>